<evidence type="ECO:0000313" key="1">
    <source>
        <dbReference type="EMBL" id="GII50796.1"/>
    </source>
</evidence>
<organism evidence="1 2">
    <name type="scientific">Planotetraspora silvatica</name>
    <dbReference type="NCBI Taxonomy" id="234614"/>
    <lineage>
        <taxon>Bacteria</taxon>
        <taxon>Bacillati</taxon>
        <taxon>Actinomycetota</taxon>
        <taxon>Actinomycetes</taxon>
        <taxon>Streptosporangiales</taxon>
        <taxon>Streptosporangiaceae</taxon>
        <taxon>Planotetraspora</taxon>
    </lineage>
</organism>
<reference evidence="1" key="1">
    <citation type="submission" date="2021-01" db="EMBL/GenBank/DDBJ databases">
        <title>Whole genome shotgun sequence of Planotetraspora silvatica NBRC 100141.</title>
        <authorList>
            <person name="Komaki H."/>
            <person name="Tamura T."/>
        </authorList>
    </citation>
    <scope>NUCLEOTIDE SEQUENCE</scope>
    <source>
        <strain evidence="1">NBRC 100141</strain>
    </source>
</reference>
<keyword evidence="2" id="KW-1185">Reference proteome</keyword>
<accession>A0A8J3XSR9</accession>
<dbReference type="EMBL" id="BOOQ01000056">
    <property type="protein sequence ID" value="GII50796.1"/>
    <property type="molecule type" value="Genomic_DNA"/>
</dbReference>
<evidence type="ECO:0000313" key="2">
    <source>
        <dbReference type="Proteomes" id="UP000644610"/>
    </source>
</evidence>
<name>A0A8J3XSR9_9ACTN</name>
<dbReference type="AlphaFoldDB" id="A0A8J3XSR9"/>
<comment type="caution">
    <text evidence="1">The sequence shown here is derived from an EMBL/GenBank/DDBJ whole genome shotgun (WGS) entry which is preliminary data.</text>
</comment>
<dbReference type="Proteomes" id="UP000644610">
    <property type="component" value="Unassembled WGS sequence"/>
</dbReference>
<sequence>MMDEPRPNHVSEEAREDLQELALYLVRLVGSPSMHKVLLSASLSREDYGVFMHTLRLASYLIGQLWNWFGTYLPDMFMFEGVSPYYCPHCGKQAWPRYPGAGFPNASLN</sequence>
<gene>
    <name evidence="1" type="ORF">Psi02_72200</name>
</gene>
<proteinExistence type="predicted"/>
<protein>
    <submittedName>
        <fullName evidence="1">Uncharacterized protein</fullName>
    </submittedName>
</protein>